<dbReference type="EMBL" id="LVWI01000059">
    <property type="protein sequence ID" value="OKP83416.1"/>
    <property type="molecule type" value="Genomic_DNA"/>
</dbReference>
<gene>
    <name evidence="2" type="ORF">A3844_21460</name>
</gene>
<protein>
    <recommendedName>
        <fullName evidence="1">Peptidase C39-like domain-containing protein</fullName>
    </recommendedName>
</protein>
<evidence type="ECO:0000259" key="1">
    <source>
        <dbReference type="Pfam" id="PF13529"/>
    </source>
</evidence>
<dbReference type="RefSeq" id="WP_074108461.1">
    <property type="nucleotide sequence ID" value="NZ_LVWI01000059.1"/>
</dbReference>
<dbReference type="InterPro" id="IPR039564">
    <property type="entry name" value="Peptidase_C39-like"/>
</dbReference>
<dbReference type="Proteomes" id="UP000186058">
    <property type="component" value="Unassembled WGS sequence"/>
</dbReference>
<comment type="caution">
    <text evidence="2">The sequence shown here is derived from an EMBL/GenBank/DDBJ whole genome shotgun (WGS) entry which is preliminary data.</text>
</comment>
<sequence>MIEERSEYRLEVEPYTQWEPGVASPGSACGPATMAALIEYWHTRRGCGRIPGSGHFDSKAEHINYIYSHHGGTPLGMSARSFAKGLQAYIGAALPRVERRHRPVSVSVFNDMGRYRAEIDAGRPVAVKFDKWFSLRWRGRYAYDYHWVLGIGYDLTDTGAGPALIVQDNGIRHKNGGFTPGRERHIPYLPNQPILTMVALNIE</sequence>
<feature type="domain" description="Peptidase C39-like" evidence="1">
    <location>
        <begin position="10"/>
        <end position="157"/>
    </location>
</feature>
<organism evidence="2 3">
    <name type="scientific">Paenibacillus helianthi</name>
    <dbReference type="NCBI Taxonomy" id="1349432"/>
    <lineage>
        <taxon>Bacteria</taxon>
        <taxon>Bacillati</taxon>
        <taxon>Bacillota</taxon>
        <taxon>Bacilli</taxon>
        <taxon>Bacillales</taxon>
        <taxon>Paenibacillaceae</taxon>
        <taxon>Paenibacillus</taxon>
    </lineage>
</organism>
<evidence type="ECO:0000313" key="3">
    <source>
        <dbReference type="Proteomes" id="UP000186058"/>
    </source>
</evidence>
<reference evidence="2 3" key="1">
    <citation type="submission" date="2016-03" db="EMBL/GenBank/DDBJ databases">
        <authorList>
            <person name="Sant'Anna F.H."/>
            <person name="Ambrosini A."/>
            <person name="Souza R."/>
            <person name="Bach E."/>
            <person name="Fernandes G."/>
            <person name="Balsanelli E."/>
            <person name="Baura V.A."/>
            <person name="Souza E.M."/>
            <person name="Passaglia L."/>
        </authorList>
    </citation>
    <scope>NUCLEOTIDE SEQUENCE [LARGE SCALE GENOMIC DNA]</scope>
    <source>
        <strain evidence="2 3">P26E</strain>
    </source>
</reference>
<accession>A0ABX3EID2</accession>
<keyword evidence="3" id="KW-1185">Reference proteome</keyword>
<evidence type="ECO:0000313" key="2">
    <source>
        <dbReference type="EMBL" id="OKP83416.1"/>
    </source>
</evidence>
<proteinExistence type="predicted"/>
<dbReference type="Pfam" id="PF13529">
    <property type="entry name" value="Peptidase_C39_2"/>
    <property type="match status" value="1"/>
</dbReference>
<name>A0ABX3EID2_9BACL</name>